<dbReference type="Proteomes" id="UP000316426">
    <property type="component" value="Chromosome"/>
</dbReference>
<accession>A0A518KA56</accession>
<dbReference type="CDD" id="cd00761">
    <property type="entry name" value="Glyco_tranf_GTA_type"/>
    <property type="match status" value="1"/>
</dbReference>
<keyword evidence="2" id="KW-0808">Transferase</keyword>
<dbReference type="GO" id="GO:0016740">
    <property type="term" value="F:transferase activity"/>
    <property type="evidence" value="ECO:0007669"/>
    <property type="project" value="UniProtKB-KW"/>
</dbReference>
<feature type="domain" description="Glycosyltransferase 2-like" evidence="1">
    <location>
        <begin position="19"/>
        <end position="173"/>
    </location>
</feature>
<dbReference type="Gene3D" id="3.90.550.10">
    <property type="entry name" value="Spore Coat Polysaccharide Biosynthesis Protein SpsA, Chain A"/>
    <property type="match status" value="1"/>
</dbReference>
<dbReference type="InterPro" id="IPR001173">
    <property type="entry name" value="Glyco_trans_2-like"/>
</dbReference>
<dbReference type="PANTHER" id="PTHR43685">
    <property type="entry name" value="GLYCOSYLTRANSFERASE"/>
    <property type="match status" value="1"/>
</dbReference>
<name>A0A518KA56_9BACT</name>
<organism evidence="2 3">
    <name type="scientific">Botrimarina mediterranea</name>
    <dbReference type="NCBI Taxonomy" id="2528022"/>
    <lineage>
        <taxon>Bacteria</taxon>
        <taxon>Pseudomonadati</taxon>
        <taxon>Planctomycetota</taxon>
        <taxon>Planctomycetia</taxon>
        <taxon>Pirellulales</taxon>
        <taxon>Lacipirellulaceae</taxon>
        <taxon>Botrimarina</taxon>
    </lineage>
</organism>
<dbReference type="Pfam" id="PF00535">
    <property type="entry name" value="Glycos_transf_2"/>
    <property type="match status" value="1"/>
</dbReference>
<dbReference type="EMBL" id="CP036349">
    <property type="protein sequence ID" value="QDV74672.1"/>
    <property type="molecule type" value="Genomic_DNA"/>
</dbReference>
<sequence length="341" mass="38811">MPPAISLIVCTDGARVPTELLEALARQVGLPEAGVELLLIYSGHRRVVREISTAAEQKLHRNWTVVNLCSPKPGKARAINLGLERSRADILAWTDDDITPEPEWLATLCRPLLLPHDHPEASDITGGVVTIATHLEQYWFTERHRLRLAETLSEKRQGFVGANLAFRRSVLKHVPCFDEELGPGALGFQEETLFVRQLEVADARGCFVTDARVVHCFDPIRLTRPSLLQSAEKTGRSTAYVTRHWEHEKPTFLWLRLLRKRLQLVWWRLRNRTGRDDESEGADDKELDLYQIAVFYKSLINEWRRPANYSRHGLERIELIPEQAASVDSPVIRSARTPSAS</sequence>
<dbReference type="InterPro" id="IPR050834">
    <property type="entry name" value="Glycosyltransf_2"/>
</dbReference>
<dbReference type="KEGG" id="bmei:Spa11_28790"/>
<evidence type="ECO:0000259" key="1">
    <source>
        <dbReference type="Pfam" id="PF00535"/>
    </source>
</evidence>
<gene>
    <name evidence="2" type="ORF">Spa11_28790</name>
</gene>
<proteinExistence type="predicted"/>
<protein>
    <submittedName>
        <fullName evidence="2">Glycosyl transferase family 2</fullName>
    </submittedName>
</protein>
<evidence type="ECO:0000313" key="3">
    <source>
        <dbReference type="Proteomes" id="UP000316426"/>
    </source>
</evidence>
<dbReference type="PANTHER" id="PTHR43685:SF12">
    <property type="entry name" value="GLYCOSYL TRANSFERASE FAMILY 2"/>
    <property type="match status" value="1"/>
</dbReference>
<evidence type="ECO:0000313" key="2">
    <source>
        <dbReference type="EMBL" id="QDV74672.1"/>
    </source>
</evidence>
<dbReference type="SUPFAM" id="SSF53448">
    <property type="entry name" value="Nucleotide-diphospho-sugar transferases"/>
    <property type="match status" value="1"/>
</dbReference>
<dbReference type="AlphaFoldDB" id="A0A518KA56"/>
<reference evidence="2 3" key="1">
    <citation type="submission" date="2019-02" db="EMBL/GenBank/DDBJ databases">
        <title>Deep-cultivation of Planctomycetes and their phenomic and genomic characterization uncovers novel biology.</title>
        <authorList>
            <person name="Wiegand S."/>
            <person name="Jogler M."/>
            <person name="Boedeker C."/>
            <person name="Pinto D."/>
            <person name="Vollmers J."/>
            <person name="Rivas-Marin E."/>
            <person name="Kohn T."/>
            <person name="Peeters S.H."/>
            <person name="Heuer A."/>
            <person name="Rast P."/>
            <person name="Oberbeckmann S."/>
            <person name="Bunk B."/>
            <person name="Jeske O."/>
            <person name="Meyerdierks A."/>
            <person name="Storesund J.E."/>
            <person name="Kallscheuer N."/>
            <person name="Luecker S."/>
            <person name="Lage O.M."/>
            <person name="Pohl T."/>
            <person name="Merkel B.J."/>
            <person name="Hornburger P."/>
            <person name="Mueller R.-W."/>
            <person name="Bruemmer F."/>
            <person name="Labrenz M."/>
            <person name="Spormann A.M."/>
            <person name="Op den Camp H."/>
            <person name="Overmann J."/>
            <person name="Amann R."/>
            <person name="Jetten M.S.M."/>
            <person name="Mascher T."/>
            <person name="Medema M.H."/>
            <person name="Devos D.P."/>
            <person name="Kaster A.-K."/>
            <person name="Ovreas L."/>
            <person name="Rohde M."/>
            <person name="Galperin M.Y."/>
            <person name="Jogler C."/>
        </authorList>
    </citation>
    <scope>NUCLEOTIDE SEQUENCE [LARGE SCALE GENOMIC DNA]</scope>
    <source>
        <strain evidence="2 3">Spa11</strain>
    </source>
</reference>
<keyword evidence="3" id="KW-1185">Reference proteome</keyword>
<dbReference type="RefSeq" id="WP_197529395.1">
    <property type="nucleotide sequence ID" value="NZ_CP036349.1"/>
</dbReference>
<dbReference type="InterPro" id="IPR029044">
    <property type="entry name" value="Nucleotide-diphossugar_trans"/>
</dbReference>